<proteinExistence type="inferred from homology"/>
<dbReference type="Pfam" id="PF12849">
    <property type="entry name" value="PBP_like_2"/>
    <property type="match status" value="1"/>
</dbReference>
<evidence type="ECO:0000313" key="6">
    <source>
        <dbReference type="Proteomes" id="UP000503011"/>
    </source>
</evidence>
<gene>
    <name evidence="5" type="primary">pstS_2</name>
    <name evidence="5" type="ORF">Psuf_020200</name>
</gene>
<reference evidence="5 6" key="1">
    <citation type="submission" date="2020-03" db="EMBL/GenBank/DDBJ databases">
        <title>Whole genome shotgun sequence of Phytohabitans suffuscus NBRC 105367.</title>
        <authorList>
            <person name="Komaki H."/>
            <person name="Tamura T."/>
        </authorList>
    </citation>
    <scope>NUCLEOTIDE SEQUENCE [LARGE SCALE GENOMIC DNA]</scope>
    <source>
        <strain evidence="5 6">NBRC 105367</strain>
    </source>
</reference>
<dbReference type="AlphaFoldDB" id="A0A6F8YF61"/>
<evidence type="ECO:0000259" key="4">
    <source>
        <dbReference type="Pfam" id="PF12849"/>
    </source>
</evidence>
<comment type="similarity">
    <text evidence="1">Belongs to the PstS family.</text>
</comment>
<keyword evidence="3" id="KW-0472">Membrane</keyword>
<feature type="compositionally biased region" description="Polar residues" evidence="2">
    <location>
        <begin position="359"/>
        <end position="373"/>
    </location>
</feature>
<evidence type="ECO:0000313" key="5">
    <source>
        <dbReference type="EMBL" id="BCB84707.1"/>
    </source>
</evidence>
<dbReference type="InterPro" id="IPR050962">
    <property type="entry name" value="Phosphate-bind_PstS"/>
</dbReference>
<feature type="transmembrane region" description="Helical" evidence="3">
    <location>
        <begin position="483"/>
        <end position="504"/>
    </location>
</feature>
<organism evidence="5 6">
    <name type="scientific">Phytohabitans suffuscus</name>
    <dbReference type="NCBI Taxonomy" id="624315"/>
    <lineage>
        <taxon>Bacteria</taxon>
        <taxon>Bacillati</taxon>
        <taxon>Actinomycetota</taxon>
        <taxon>Actinomycetes</taxon>
        <taxon>Micromonosporales</taxon>
        <taxon>Micromonosporaceae</taxon>
    </lineage>
</organism>
<dbReference type="EMBL" id="AP022871">
    <property type="protein sequence ID" value="BCB84707.1"/>
    <property type="molecule type" value="Genomic_DNA"/>
</dbReference>
<feature type="compositionally biased region" description="Gly residues" evidence="2">
    <location>
        <begin position="407"/>
        <end position="425"/>
    </location>
</feature>
<evidence type="ECO:0000256" key="3">
    <source>
        <dbReference type="SAM" id="Phobius"/>
    </source>
</evidence>
<dbReference type="InterPro" id="IPR024370">
    <property type="entry name" value="PBP_domain"/>
</dbReference>
<feature type="domain" description="PBP" evidence="4">
    <location>
        <begin position="2"/>
        <end position="316"/>
    </location>
</feature>
<keyword evidence="3" id="KW-0812">Transmembrane</keyword>
<name>A0A6F8YF61_9ACTN</name>
<dbReference type="CDD" id="cd13565">
    <property type="entry name" value="PBP2_PstS"/>
    <property type="match status" value="1"/>
</dbReference>
<feature type="region of interest" description="Disordered" evidence="2">
    <location>
        <begin position="359"/>
        <end position="467"/>
    </location>
</feature>
<dbReference type="Gene3D" id="3.40.190.10">
    <property type="entry name" value="Periplasmic binding protein-like II"/>
    <property type="match status" value="2"/>
</dbReference>
<evidence type="ECO:0000256" key="2">
    <source>
        <dbReference type="SAM" id="MobiDB-lite"/>
    </source>
</evidence>
<keyword evidence="6" id="KW-1185">Reference proteome</keyword>
<dbReference type="SUPFAM" id="SSF53850">
    <property type="entry name" value="Periplasmic binding protein-like II"/>
    <property type="match status" value="1"/>
</dbReference>
<reference evidence="5 6" key="2">
    <citation type="submission" date="2020-03" db="EMBL/GenBank/DDBJ databases">
        <authorList>
            <person name="Ichikawa N."/>
            <person name="Kimura A."/>
            <person name="Kitahashi Y."/>
            <person name="Uohara A."/>
        </authorList>
    </citation>
    <scope>NUCLEOTIDE SEQUENCE [LARGE SCALE GENOMIC DNA]</scope>
    <source>
        <strain evidence="5 6">NBRC 105367</strain>
    </source>
</reference>
<evidence type="ECO:0000256" key="1">
    <source>
        <dbReference type="ARBA" id="ARBA00008725"/>
    </source>
</evidence>
<sequence length="524" mass="54377">MTINGAGSTWSQNAIDSWRRNVAQFGMTVNYAGTGSSDGRNQFRAGTVDWAASDIPYGIKDGNNLDQPPTQAHPFAYMPVTAGGTTFMYNLRIGNQRVTNLRLSGTNIAKIFTGGIRMWNDPAIADDNPGLRLPAIRIVPVVRSEGSGSTAQFTQWMVATQRSLWNAYCAAAGRSPCTQTSVYPIVPGRGMVAQAGDLGVAGYVAQPQAVGAIGYVQYSYAIQAKFPVAKMLNNGGYYTEPTAGHVAVSLLKARINNNKNDPDVYLTQDLSQVYVNTDPRTYPLSGYSYMVLPVSLNNPMTTAKGETLADFGKYALCQGQTQVNALGYSALPINLVEAGFEQLRKIPGAKVGNIAIRSCNNPTFSTDGTNTLARTDPMPPDCDKKGPVQCATGTAGAKDQQTPVNNGSGGPGGGGPGTGNTGGPSAGPIGSTPDPGSNPVAQQGACDPDTQDCGQAGSGNTGDFNVAGQPVSAEPGVGGGFRVALMVLAGVLLLALGLGPPLIAQAGARSRRRRSGDFTPGGQA</sequence>
<protein>
    <submittedName>
        <fullName evidence="5">Phosphate ABC transporter substrate-binding protein PstS</fullName>
    </submittedName>
</protein>
<keyword evidence="3" id="KW-1133">Transmembrane helix</keyword>
<dbReference type="KEGG" id="psuu:Psuf_020200"/>
<accession>A0A6F8YF61</accession>
<dbReference type="PANTHER" id="PTHR42996:SF1">
    <property type="entry name" value="PHOSPHATE-BINDING PROTEIN PSTS"/>
    <property type="match status" value="1"/>
</dbReference>
<dbReference type="PANTHER" id="PTHR42996">
    <property type="entry name" value="PHOSPHATE-BINDING PROTEIN PSTS"/>
    <property type="match status" value="1"/>
</dbReference>
<dbReference type="RefSeq" id="WP_232074668.1">
    <property type="nucleotide sequence ID" value="NZ_AP022871.1"/>
</dbReference>
<dbReference type="Proteomes" id="UP000503011">
    <property type="component" value="Chromosome"/>
</dbReference>